<keyword evidence="3" id="KW-1185">Reference proteome</keyword>
<protein>
    <submittedName>
        <fullName evidence="2">DNA polymerase Y family protein</fullName>
    </submittedName>
</protein>
<organism evidence="2 3">
    <name type="scientific">Aquabacterium lacunae</name>
    <dbReference type="NCBI Taxonomy" id="2528630"/>
    <lineage>
        <taxon>Bacteria</taxon>
        <taxon>Pseudomonadati</taxon>
        <taxon>Pseudomonadota</taxon>
        <taxon>Betaproteobacteria</taxon>
        <taxon>Burkholderiales</taxon>
        <taxon>Aquabacterium</taxon>
    </lineage>
</organism>
<dbReference type="SUPFAM" id="SSF56672">
    <property type="entry name" value="DNA/RNA polymerases"/>
    <property type="match status" value="1"/>
</dbReference>
<name>A0A4Q9H398_9BURK</name>
<dbReference type="Proteomes" id="UP000292120">
    <property type="component" value="Unassembled WGS sequence"/>
</dbReference>
<dbReference type="InterPro" id="IPR050356">
    <property type="entry name" value="SulA_CellDiv_inhibitor"/>
</dbReference>
<evidence type="ECO:0000256" key="1">
    <source>
        <dbReference type="ARBA" id="ARBA00022763"/>
    </source>
</evidence>
<comment type="caution">
    <text evidence="2">The sequence shown here is derived from an EMBL/GenBank/DDBJ whole genome shotgun (WGS) entry which is preliminary data.</text>
</comment>
<dbReference type="EMBL" id="SIXI01000006">
    <property type="protein sequence ID" value="TBO28835.1"/>
    <property type="molecule type" value="Genomic_DNA"/>
</dbReference>
<reference evidence="2 3" key="1">
    <citation type="submission" date="2019-02" db="EMBL/GenBank/DDBJ databases">
        <title>Aquabacterium sp. strain KMB7.</title>
        <authorList>
            <person name="Chen W.-M."/>
        </authorList>
    </citation>
    <scope>NUCLEOTIDE SEQUENCE [LARGE SCALE GENOMIC DNA]</scope>
    <source>
        <strain evidence="2 3">KMB7</strain>
    </source>
</reference>
<evidence type="ECO:0000313" key="3">
    <source>
        <dbReference type="Proteomes" id="UP000292120"/>
    </source>
</evidence>
<dbReference type="InterPro" id="IPR043502">
    <property type="entry name" value="DNA/RNA_pol_sf"/>
</dbReference>
<gene>
    <name evidence="2" type="ORF">EYS42_14600</name>
</gene>
<accession>A0A4Q9H398</accession>
<dbReference type="AlphaFoldDB" id="A0A4Q9H398"/>
<dbReference type="PANTHER" id="PTHR35369:SF2">
    <property type="entry name" value="BLR3025 PROTEIN"/>
    <property type="match status" value="1"/>
</dbReference>
<dbReference type="GO" id="GO:0006281">
    <property type="term" value="P:DNA repair"/>
    <property type="evidence" value="ECO:0007669"/>
    <property type="project" value="TreeGrafter"/>
</dbReference>
<dbReference type="PANTHER" id="PTHR35369">
    <property type="entry name" value="BLR3025 PROTEIN-RELATED"/>
    <property type="match status" value="1"/>
</dbReference>
<keyword evidence="1" id="KW-0227">DNA damage</keyword>
<evidence type="ECO:0000313" key="2">
    <source>
        <dbReference type="EMBL" id="TBO28835.1"/>
    </source>
</evidence>
<sequence>MTRPMACWIALWPREPGQQEPLAWWALQFTPRVALVEGQVCLEVYSSRRLFGGEQALLERIRLGAQALGVPAACAAPTAAAARAWVRARVLTQRPLPDAAPSASSSAPIEQHETAWLNALHEPLGPVIDRLPLVALPEVARHADTLAPLGCHTLGDVRRLPRPGLSRRLGAAVLLALDQALGLKAETFAWVTLPDTFEAHLELPGRLEQAPDLLAAAVPLLDRLQVWLTARQQGVSALTLHWQHEFHARSAGDGGACQVRVSGPTREIGRLQRLLKEHLAQASLAGPVGALRLTADELAPLPHDNAALFAEWASAASQLLDLHADTARARQAQQQALAALLEHLAARLGGAQVRKGQVVADHRPECAQEWQAWNVPFERPSGRAAMAWGAPSTGLPAPTWLAQAPQPLAVRVVRDHAHQPLHHGGLQLLAGPHRLDSGWWDPEHPAAARDYYLAHSPGAGLLWVFHERMAREAWLAPDHRPQWFLHGWMA</sequence>
<proteinExistence type="predicted"/>